<proteinExistence type="predicted"/>
<dbReference type="EMBL" id="CP002160">
    <property type="protein sequence ID" value="ADL51332.1"/>
    <property type="molecule type" value="Genomic_DNA"/>
</dbReference>
<name>D9SWX1_CLOC7</name>
<evidence type="ECO:0000313" key="1">
    <source>
        <dbReference type="EMBL" id="ADL51332.1"/>
    </source>
</evidence>
<accession>D9SWX1</accession>
<reference evidence="1 2" key="1">
    <citation type="submission" date="2010-08" db="EMBL/GenBank/DDBJ databases">
        <title>Complete sequence of Clostridium cellulovorans 743B.</title>
        <authorList>
            <consortium name="US DOE Joint Genome Institute"/>
            <person name="Lucas S."/>
            <person name="Copeland A."/>
            <person name="Lapidus A."/>
            <person name="Cheng J.-F."/>
            <person name="Bruce D."/>
            <person name="Goodwin L."/>
            <person name="Pitluck S."/>
            <person name="Chertkov O."/>
            <person name="Detter J.C."/>
            <person name="Han C."/>
            <person name="Tapia R."/>
            <person name="Land M."/>
            <person name="Hauser L."/>
            <person name="Chang Y.-J."/>
            <person name="Jeffries C."/>
            <person name="Kyrpides N."/>
            <person name="Ivanova N."/>
            <person name="Mikhailova N."/>
            <person name="Hemme C.L."/>
            <person name="Woyke T."/>
        </authorList>
    </citation>
    <scope>NUCLEOTIDE SEQUENCE [LARGE SCALE GENOMIC DNA]</scope>
    <source>
        <strain evidence="2">ATCC 35296 / DSM 3052 / OCM 3 / 743B</strain>
    </source>
</reference>
<dbReference type="Pfam" id="PF13031">
    <property type="entry name" value="DUF3892"/>
    <property type="match status" value="1"/>
</dbReference>
<protein>
    <submittedName>
        <fullName evidence="1">Uncharacterized protein</fullName>
    </submittedName>
</protein>
<gene>
    <name evidence="1" type="ordered locus">Clocel_1585</name>
</gene>
<dbReference type="STRING" id="573061.Clocel_1585"/>
<dbReference type="OrthoDB" id="1954671at2"/>
<dbReference type="InterPro" id="IPR024997">
    <property type="entry name" value="DUF3892"/>
</dbReference>
<dbReference type="RefSeq" id="WP_010077460.1">
    <property type="nucleotide sequence ID" value="NC_014393.1"/>
</dbReference>
<dbReference type="HOGENOM" id="CLU_2681147_0_0_9"/>
<sequence>MYINKENALTITRTYKNKYGDIIKYELDNGEKVDTETLISLARQGAINGVKENVDTSQFPEEIKFANLTNLPKL</sequence>
<keyword evidence="2" id="KW-1185">Reference proteome</keyword>
<organism evidence="1 2">
    <name type="scientific">Clostridium cellulovorans (strain ATCC 35296 / DSM 3052 / OCM 3 / 743B)</name>
    <dbReference type="NCBI Taxonomy" id="573061"/>
    <lineage>
        <taxon>Bacteria</taxon>
        <taxon>Bacillati</taxon>
        <taxon>Bacillota</taxon>
        <taxon>Clostridia</taxon>
        <taxon>Eubacteriales</taxon>
        <taxon>Clostridiaceae</taxon>
        <taxon>Clostridium</taxon>
    </lineage>
</organism>
<dbReference type="AlphaFoldDB" id="D9SWX1"/>
<evidence type="ECO:0000313" key="2">
    <source>
        <dbReference type="Proteomes" id="UP000002730"/>
    </source>
</evidence>
<dbReference type="KEGG" id="ccb:Clocel_1585"/>
<dbReference type="Proteomes" id="UP000002730">
    <property type="component" value="Chromosome"/>
</dbReference>